<dbReference type="HAMAP" id="MF_00031">
    <property type="entry name" value="DNA_HJ_migration_RuvA"/>
    <property type="match status" value="1"/>
</dbReference>
<dbReference type="GO" id="GO:0006310">
    <property type="term" value="P:DNA recombination"/>
    <property type="evidence" value="ECO:0007669"/>
    <property type="project" value="UniProtKB-UniRule"/>
</dbReference>
<dbReference type="NCBIfam" id="TIGR00084">
    <property type="entry name" value="ruvA"/>
    <property type="match status" value="1"/>
</dbReference>
<comment type="domain">
    <text evidence="6">Has three domains with a flexible linker between the domains II and III and assumes an 'L' shape. Domain III is highly mobile and contacts RuvB.</text>
</comment>
<dbReference type="GO" id="GO:0000400">
    <property type="term" value="F:four-way junction DNA binding"/>
    <property type="evidence" value="ECO:0007669"/>
    <property type="project" value="UniProtKB-UniRule"/>
</dbReference>
<dbReference type="Gene3D" id="1.10.8.10">
    <property type="entry name" value="DNA helicase RuvA subunit, C-terminal domain"/>
    <property type="match status" value="1"/>
</dbReference>
<dbReference type="GO" id="GO:0009379">
    <property type="term" value="C:Holliday junction helicase complex"/>
    <property type="evidence" value="ECO:0007669"/>
    <property type="project" value="InterPro"/>
</dbReference>
<dbReference type="Gene3D" id="1.10.150.20">
    <property type="entry name" value="5' to 3' exonuclease, C-terminal subdomain"/>
    <property type="match status" value="1"/>
</dbReference>
<dbReference type="Pfam" id="PF01330">
    <property type="entry name" value="RuvA_N"/>
    <property type="match status" value="1"/>
</dbReference>
<evidence type="ECO:0000256" key="1">
    <source>
        <dbReference type="ARBA" id="ARBA00022490"/>
    </source>
</evidence>
<comment type="subunit">
    <text evidence="6">Homotetramer. Forms an RuvA(8)-RuvB(12)-Holliday junction (HJ) complex. HJ DNA is sandwiched between 2 RuvA tetramers; dsDNA enters through RuvA and exits via RuvB. An RuvB hexamer assembles on each DNA strand where it exits the tetramer. Each RuvB hexamer is contacted by two RuvA subunits (via domain III) on 2 adjacent RuvB subunits; this complex drives branch migration. In the full resolvosome a probable DNA-RuvA(4)-RuvB(12)-RuvC(2) complex forms which resolves the HJ.</text>
</comment>
<dbReference type="CDD" id="cd14332">
    <property type="entry name" value="UBA_RuvA_C"/>
    <property type="match status" value="1"/>
</dbReference>
<dbReference type="Pfam" id="PF14520">
    <property type="entry name" value="HHH_5"/>
    <property type="match status" value="1"/>
</dbReference>
<dbReference type="InterPro" id="IPR012340">
    <property type="entry name" value="NA-bd_OB-fold"/>
</dbReference>
<dbReference type="GO" id="GO:0006281">
    <property type="term" value="P:DNA repair"/>
    <property type="evidence" value="ECO:0007669"/>
    <property type="project" value="UniProtKB-UniRule"/>
</dbReference>
<keyword evidence="2 6" id="KW-0227">DNA damage</keyword>
<dbReference type="InterPro" id="IPR011114">
    <property type="entry name" value="RuvA_C"/>
</dbReference>
<dbReference type="InterPro" id="IPR036267">
    <property type="entry name" value="RuvA_C_sf"/>
</dbReference>
<organism evidence="8 9">
    <name type="scientific">Truepera radiovictrix (strain DSM 17093 / CIP 108686 / LMG 22925 / RQ-24)</name>
    <dbReference type="NCBI Taxonomy" id="649638"/>
    <lineage>
        <taxon>Bacteria</taxon>
        <taxon>Thermotogati</taxon>
        <taxon>Deinococcota</taxon>
        <taxon>Deinococci</taxon>
        <taxon>Trueperales</taxon>
        <taxon>Trueperaceae</taxon>
        <taxon>Truepera</taxon>
    </lineage>
</organism>
<dbReference type="GO" id="GO:0048476">
    <property type="term" value="C:Holliday junction resolvase complex"/>
    <property type="evidence" value="ECO:0007669"/>
    <property type="project" value="UniProtKB-UniRule"/>
</dbReference>
<dbReference type="STRING" id="649638.Trad_2501"/>
<comment type="similarity">
    <text evidence="6">Belongs to the RuvA family.</text>
</comment>
<dbReference type="EMBL" id="CP002049">
    <property type="protein sequence ID" value="ADI15609.1"/>
    <property type="molecule type" value="Genomic_DNA"/>
</dbReference>
<accession>D7CTR2</accession>
<dbReference type="SUPFAM" id="SSF46929">
    <property type="entry name" value="DNA helicase RuvA subunit, C-terminal domain"/>
    <property type="match status" value="1"/>
</dbReference>
<keyword evidence="4 6" id="KW-0233">DNA recombination</keyword>
<feature type="domain" description="Helix-hairpin-helix DNA-binding motif class 1" evidence="7">
    <location>
        <begin position="83"/>
        <end position="102"/>
    </location>
</feature>
<dbReference type="GO" id="GO:0009378">
    <property type="term" value="F:four-way junction helicase activity"/>
    <property type="evidence" value="ECO:0007669"/>
    <property type="project" value="InterPro"/>
</dbReference>
<dbReference type="GO" id="GO:0005524">
    <property type="term" value="F:ATP binding"/>
    <property type="evidence" value="ECO:0007669"/>
    <property type="project" value="InterPro"/>
</dbReference>
<dbReference type="InterPro" id="IPR010994">
    <property type="entry name" value="RuvA_2-like"/>
</dbReference>
<dbReference type="InterPro" id="IPR003583">
    <property type="entry name" value="Hlx-hairpin-Hlx_DNA-bd_motif"/>
</dbReference>
<keyword evidence="5 6" id="KW-0234">DNA repair</keyword>
<sequence>MAESLEGYTNKVIAYLDGVVAEIRAGSLIVQAGAFGLEVFAPKPTLMVCRVGSAVRLHTYFLVKEELLALYGFHDRDLHTLFTHLIGVSGVGPKLALALLSSMQTPLLAGAILQGDAGLLASTPGVGKKMAERIILDLKNKLPEELLAPGARGKVTTLSSPAAEDAVGALLALGYRETQVKGVVAQLALKEPEAGAETLIRKALAQLR</sequence>
<feature type="domain" description="Helix-hairpin-helix DNA-binding motif class 1" evidence="7">
    <location>
        <begin position="118"/>
        <end position="137"/>
    </location>
</feature>
<dbReference type="eggNOG" id="COG0632">
    <property type="taxonomic scope" value="Bacteria"/>
</dbReference>
<feature type="region of interest" description="Domain III" evidence="6">
    <location>
        <begin position="158"/>
        <end position="208"/>
    </location>
</feature>
<gene>
    <name evidence="6" type="primary">ruvA</name>
    <name evidence="8" type="ordered locus">Trad_2501</name>
</gene>
<dbReference type="SUPFAM" id="SSF47781">
    <property type="entry name" value="RuvA domain 2-like"/>
    <property type="match status" value="1"/>
</dbReference>
<keyword evidence="3 6" id="KW-0238">DNA-binding</keyword>
<dbReference type="AlphaFoldDB" id="D7CTR2"/>
<comment type="subcellular location">
    <subcellularLocation>
        <location evidence="6">Cytoplasm</location>
    </subcellularLocation>
</comment>
<reference evidence="8 9" key="2">
    <citation type="journal article" date="2011" name="Stand. Genomic Sci.">
        <title>Complete genome sequence of Truepera radiovictrix type strain (RQ-24).</title>
        <authorList>
            <person name="Ivanova N."/>
            <person name="Rohde C."/>
            <person name="Munk C."/>
            <person name="Nolan M."/>
            <person name="Lucas S."/>
            <person name="Del Rio T.G."/>
            <person name="Tice H."/>
            <person name="Deshpande S."/>
            <person name="Cheng J.F."/>
            <person name="Tapia R."/>
            <person name="Han C."/>
            <person name="Goodwin L."/>
            <person name="Pitluck S."/>
            <person name="Liolios K."/>
            <person name="Mavromatis K."/>
            <person name="Mikhailova N."/>
            <person name="Pati A."/>
            <person name="Chen A."/>
            <person name="Palaniappan K."/>
            <person name="Land M."/>
            <person name="Hauser L."/>
            <person name="Chang Y.J."/>
            <person name="Jeffries C.D."/>
            <person name="Brambilla E."/>
            <person name="Rohde M."/>
            <person name="Goker M."/>
            <person name="Tindall B.J."/>
            <person name="Woyke T."/>
            <person name="Bristow J."/>
            <person name="Eisen J.A."/>
            <person name="Markowitz V."/>
            <person name="Hugenholtz P."/>
            <person name="Kyrpides N.C."/>
            <person name="Klenk H.P."/>
            <person name="Lapidus A."/>
        </authorList>
    </citation>
    <scope>NUCLEOTIDE SEQUENCE [LARGE SCALE GENOMIC DNA]</scope>
    <source>
        <strain evidence="9">DSM 17093 / CIP 108686 / LMG 22925 / RQ-24</strain>
    </source>
</reference>
<comment type="caution">
    <text evidence="6">Lacks conserved residue(s) required for the propagation of feature annotation.</text>
</comment>
<evidence type="ECO:0000256" key="6">
    <source>
        <dbReference type="HAMAP-Rule" id="MF_00031"/>
    </source>
</evidence>
<dbReference type="GO" id="GO:0005737">
    <property type="term" value="C:cytoplasm"/>
    <property type="evidence" value="ECO:0007669"/>
    <property type="project" value="UniProtKB-SubCell"/>
</dbReference>
<dbReference type="Gene3D" id="2.40.50.140">
    <property type="entry name" value="Nucleic acid-binding proteins"/>
    <property type="match status" value="1"/>
</dbReference>
<protein>
    <recommendedName>
        <fullName evidence="6">Holliday junction branch migration complex subunit RuvA</fullName>
    </recommendedName>
</protein>
<keyword evidence="9" id="KW-1185">Reference proteome</keyword>
<proteinExistence type="inferred from homology"/>
<evidence type="ECO:0000313" key="9">
    <source>
        <dbReference type="Proteomes" id="UP000000379"/>
    </source>
</evidence>
<keyword evidence="1 6" id="KW-0963">Cytoplasm</keyword>
<dbReference type="KEGG" id="tra:Trad_2501"/>
<evidence type="ECO:0000259" key="7">
    <source>
        <dbReference type="SMART" id="SM00278"/>
    </source>
</evidence>
<dbReference type="HOGENOM" id="CLU_087936_2_1_0"/>
<keyword evidence="8" id="KW-0378">Hydrolase</keyword>
<dbReference type="Proteomes" id="UP000000379">
    <property type="component" value="Chromosome"/>
</dbReference>
<name>D7CTR2_TRURR</name>
<keyword evidence="8" id="KW-0067">ATP-binding</keyword>
<evidence type="ECO:0000256" key="2">
    <source>
        <dbReference type="ARBA" id="ARBA00022763"/>
    </source>
</evidence>
<evidence type="ECO:0000256" key="4">
    <source>
        <dbReference type="ARBA" id="ARBA00023172"/>
    </source>
</evidence>
<evidence type="ECO:0000256" key="5">
    <source>
        <dbReference type="ARBA" id="ARBA00023204"/>
    </source>
</evidence>
<dbReference type="Pfam" id="PF07499">
    <property type="entry name" value="RuvA_C"/>
    <property type="match status" value="1"/>
</dbReference>
<dbReference type="InterPro" id="IPR000085">
    <property type="entry name" value="RuvA"/>
</dbReference>
<dbReference type="SMART" id="SM00278">
    <property type="entry name" value="HhH1"/>
    <property type="match status" value="2"/>
</dbReference>
<evidence type="ECO:0000256" key="3">
    <source>
        <dbReference type="ARBA" id="ARBA00023125"/>
    </source>
</evidence>
<keyword evidence="8" id="KW-0347">Helicase</keyword>
<keyword evidence="8" id="KW-0547">Nucleotide-binding</keyword>
<evidence type="ECO:0000313" key="8">
    <source>
        <dbReference type="EMBL" id="ADI15609.1"/>
    </source>
</evidence>
<reference evidence="9" key="1">
    <citation type="submission" date="2010-05" db="EMBL/GenBank/DDBJ databases">
        <title>The complete genome of Truepera radiovictris DSM 17093.</title>
        <authorList>
            <consortium name="US DOE Joint Genome Institute (JGI-PGF)"/>
            <person name="Lucas S."/>
            <person name="Copeland A."/>
            <person name="Lapidus A."/>
            <person name="Glavina del Rio T."/>
            <person name="Dalin E."/>
            <person name="Tice H."/>
            <person name="Bruce D."/>
            <person name="Goodwin L."/>
            <person name="Pitluck S."/>
            <person name="Kyrpides N."/>
            <person name="Mavromatis K."/>
            <person name="Ovchinnikova G."/>
            <person name="Munk A.C."/>
            <person name="Detter J.C."/>
            <person name="Han C."/>
            <person name="Tapia R."/>
            <person name="Land M."/>
            <person name="Hauser L."/>
            <person name="Markowitz V."/>
            <person name="Cheng J.-F."/>
            <person name="Hugenholtz P."/>
            <person name="Woyke T."/>
            <person name="Wu D."/>
            <person name="Tindall B."/>
            <person name="Pomrenke H.G."/>
            <person name="Brambilla E."/>
            <person name="Klenk H.-P."/>
            <person name="Eisen J.A."/>
        </authorList>
    </citation>
    <scope>NUCLEOTIDE SEQUENCE [LARGE SCALE GENOMIC DNA]</scope>
    <source>
        <strain evidence="9">DSM 17093 / CIP 108686 / LMG 22925 / RQ-24</strain>
    </source>
</reference>
<comment type="function">
    <text evidence="6">The RuvA-RuvB-RuvC complex processes Holliday junction (HJ) DNA during genetic recombination and DNA repair, while the RuvA-RuvB complex plays an important role in the rescue of blocked DNA replication forks via replication fork reversal (RFR). RuvA specifically binds to HJ cruciform DNA, conferring on it an open structure. The RuvB hexamer acts as an ATP-dependent pump, pulling dsDNA into and through the RuvAB complex. HJ branch migration allows RuvC to scan DNA until it finds its consensus sequence, where it cleaves and resolves the cruciform DNA.</text>
</comment>
<dbReference type="InterPro" id="IPR013849">
    <property type="entry name" value="DNA_helicase_Holl-junc_RuvA_I"/>
</dbReference>
<dbReference type="SUPFAM" id="SSF50249">
    <property type="entry name" value="Nucleic acid-binding proteins"/>
    <property type="match status" value="1"/>
</dbReference>